<dbReference type="InterPro" id="IPR052579">
    <property type="entry name" value="Zinc_finger_SWIM"/>
</dbReference>
<evidence type="ECO:0000313" key="3">
    <source>
        <dbReference type="Proteomes" id="UP001190926"/>
    </source>
</evidence>
<dbReference type="PANTHER" id="PTHR31569">
    <property type="entry name" value="SWIM-TYPE DOMAIN-CONTAINING PROTEIN"/>
    <property type="match status" value="1"/>
</dbReference>
<protein>
    <recommendedName>
        <fullName evidence="1">OTU domain-containing protein</fullName>
    </recommendedName>
</protein>
<proteinExistence type="predicted"/>
<dbReference type="Gene3D" id="3.90.70.80">
    <property type="match status" value="1"/>
</dbReference>
<name>A0AAD4JGV1_PERFH</name>
<organism evidence="2 3">
    <name type="scientific">Perilla frutescens var. hirtella</name>
    <name type="common">Perilla citriodora</name>
    <name type="synonym">Perilla setoyensis</name>
    <dbReference type="NCBI Taxonomy" id="608512"/>
    <lineage>
        <taxon>Eukaryota</taxon>
        <taxon>Viridiplantae</taxon>
        <taxon>Streptophyta</taxon>
        <taxon>Embryophyta</taxon>
        <taxon>Tracheophyta</taxon>
        <taxon>Spermatophyta</taxon>
        <taxon>Magnoliopsida</taxon>
        <taxon>eudicotyledons</taxon>
        <taxon>Gunneridae</taxon>
        <taxon>Pentapetalae</taxon>
        <taxon>asterids</taxon>
        <taxon>lamiids</taxon>
        <taxon>Lamiales</taxon>
        <taxon>Lamiaceae</taxon>
        <taxon>Nepetoideae</taxon>
        <taxon>Elsholtzieae</taxon>
        <taxon>Perilla</taxon>
    </lineage>
</organism>
<keyword evidence="3" id="KW-1185">Reference proteome</keyword>
<gene>
    <name evidence="2" type="ORF">C2S53_016818</name>
</gene>
<accession>A0AAD4JGV1</accession>
<comment type="caution">
    <text evidence="2">The sequence shown here is derived from an EMBL/GenBank/DDBJ whole genome shotgun (WGS) entry which is preliminary data.</text>
</comment>
<dbReference type="AlphaFoldDB" id="A0AAD4JGV1"/>
<sequence length="725" mass="83482">MDDEAKSIDSHDAFCTDKIFHSKDDLVAWARQIGKSLGYVIIIISSQPRNGGRKARLRLGCERGGTYRLPKNIDNMDKLTHTKTGTKKIGCPFMLQGVKLEKDDEWLIKVVCGSHNHRPIEQFEGHSFVGRLNKEEDTLLFDMTKNMIKPRNILMAIKDKNSRNATTMKTIYNVRHKHRIVEKAGRSQIQQLMKRLNECGYIEWHRSNDMTNSWSVLMFSLCEDDYARNLSSISNDFKSYPKVLKYVEDIWLTPYKDRFVAAWTDKLMHFGNLTTNRAESAHAKLKRWLGSSQGDFDSSWKTIHSLIELQHIQIKASFEQSLNVVEHSFTPALFRELRGLVSRKALNMILIESKRANDVGIDTTLCGCVIRRTHGLPCAHEIAEFLRDFHPISLSTVHPHWLKLNLKKVQLSNDPFVVTIDDEISTIWSRFNTSDEAEKLALKRKLRELGNPTTTFLTPPLEKCKTKGRRSLKELYSTRRDPSYFEIGETSILKCETEFIGKSLSDKKGDKIPSRRSNRAMQFLDHFPLYIKPYVLGIFDVKADGHCGFRAIAALLGFGENYWKRVREDLIEELCNHRLYYVKFYGSPEYVAQLLEALSCSTVPAPYKNWMILPDMGHLVASRYNVVLVHISTQQCLTYLPLRTNPPLKSQHKIIVIGFVNNNHFVHVLLDQAAPIPPIVPNWKFSRLECAAGWYTPYLDRLRDFNALLQRHPNLSGEIINLDDS</sequence>
<dbReference type="EMBL" id="SDAM02000057">
    <property type="protein sequence ID" value="KAH6833609.1"/>
    <property type="molecule type" value="Genomic_DNA"/>
</dbReference>
<reference evidence="2 3" key="1">
    <citation type="journal article" date="2021" name="Nat. Commun.">
        <title>Incipient diploidization of the medicinal plant Perilla within 10,000 years.</title>
        <authorList>
            <person name="Zhang Y."/>
            <person name="Shen Q."/>
            <person name="Leng L."/>
            <person name="Zhang D."/>
            <person name="Chen S."/>
            <person name="Shi Y."/>
            <person name="Ning Z."/>
            <person name="Chen S."/>
        </authorList>
    </citation>
    <scope>NUCLEOTIDE SEQUENCE [LARGE SCALE GENOMIC DNA]</scope>
    <source>
        <strain evidence="3">cv. PC099</strain>
    </source>
</reference>
<dbReference type="CDD" id="cd22744">
    <property type="entry name" value="OTU"/>
    <property type="match status" value="1"/>
</dbReference>
<dbReference type="PANTHER" id="PTHR31569:SF4">
    <property type="entry name" value="SWIM-TYPE DOMAIN-CONTAINING PROTEIN"/>
    <property type="match status" value="1"/>
</dbReference>
<feature type="domain" description="OTU" evidence="1">
    <location>
        <begin position="536"/>
        <end position="671"/>
    </location>
</feature>
<dbReference type="PROSITE" id="PS50802">
    <property type="entry name" value="OTU"/>
    <property type="match status" value="1"/>
</dbReference>
<evidence type="ECO:0000259" key="1">
    <source>
        <dbReference type="PROSITE" id="PS50802"/>
    </source>
</evidence>
<dbReference type="Proteomes" id="UP001190926">
    <property type="component" value="Unassembled WGS sequence"/>
</dbReference>
<evidence type="ECO:0000313" key="2">
    <source>
        <dbReference type="EMBL" id="KAH6833609.1"/>
    </source>
</evidence>
<dbReference type="InterPro" id="IPR003323">
    <property type="entry name" value="OTU_dom"/>
</dbReference>